<dbReference type="AlphaFoldDB" id="A0A4C1U258"/>
<accession>A0A4C1U258</accession>
<name>A0A4C1U258_EUMVA</name>
<comment type="caution">
    <text evidence="1">The sequence shown here is derived from an EMBL/GenBank/DDBJ whole genome shotgun (WGS) entry which is preliminary data.</text>
</comment>
<organism evidence="1 2">
    <name type="scientific">Eumeta variegata</name>
    <name type="common">Bagworm moth</name>
    <name type="synonym">Eumeta japonica</name>
    <dbReference type="NCBI Taxonomy" id="151549"/>
    <lineage>
        <taxon>Eukaryota</taxon>
        <taxon>Metazoa</taxon>
        <taxon>Ecdysozoa</taxon>
        <taxon>Arthropoda</taxon>
        <taxon>Hexapoda</taxon>
        <taxon>Insecta</taxon>
        <taxon>Pterygota</taxon>
        <taxon>Neoptera</taxon>
        <taxon>Endopterygota</taxon>
        <taxon>Lepidoptera</taxon>
        <taxon>Glossata</taxon>
        <taxon>Ditrysia</taxon>
        <taxon>Tineoidea</taxon>
        <taxon>Psychidae</taxon>
        <taxon>Oiketicinae</taxon>
        <taxon>Eumeta</taxon>
    </lineage>
</organism>
<protein>
    <submittedName>
        <fullName evidence="1">Uncharacterized protein</fullName>
    </submittedName>
</protein>
<proteinExistence type="predicted"/>
<evidence type="ECO:0000313" key="2">
    <source>
        <dbReference type="Proteomes" id="UP000299102"/>
    </source>
</evidence>
<dbReference type="EMBL" id="BGZK01000116">
    <property type="protein sequence ID" value="GBP20237.1"/>
    <property type="molecule type" value="Genomic_DNA"/>
</dbReference>
<keyword evidence="2" id="KW-1185">Reference proteome</keyword>
<evidence type="ECO:0000313" key="1">
    <source>
        <dbReference type="EMBL" id="GBP20237.1"/>
    </source>
</evidence>
<reference evidence="1 2" key="1">
    <citation type="journal article" date="2019" name="Commun. Biol.">
        <title>The bagworm genome reveals a unique fibroin gene that provides high tensile strength.</title>
        <authorList>
            <person name="Kono N."/>
            <person name="Nakamura H."/>
            <person name="Ohtoshi R."/>
            <person name="Tomita M."/>
            <person name="Numata K."/>
            <person name="Arakawa K."/>
        </authorList>
    </citation>
    <scope>NUCLEOTIDE SEQUENCE [LARGE SCALE GENOMIC DNA]</scope>
</reference>
<dbReference type="Proteomes" id="UP000299102">
    <property type="component" value="Unassembled WGS sequence"/>
</dbReference>
<sequence length="191" mass="21586">MFELFHNAHRAVSALSLRRVKSRCPLAGKQCLSYDTRRPARAHVRVRDTRSGQTLIHKNVSILFESRRRGIGGPPDGARPRLAAPISIEIVLREAQLALDFANQTEYEILKQCVAVDDIVIQLIVYFINVLILYESVSPPLHRDAPSYSRNSDKDASTLSPPLWFRESRGLPTTIVDDTGRRIDSLENRNV</sequence>
<gene>
    <name evidence="1" type="ORF">EVAR_82110_1</name>
</gene>